<sequence>MELDLKMQDMHSSRDTIETGVEPQEQLALLTSNALPFFLPIPERNDDLEATAKKLHGLADAIQSGGKLSLMGGTASTPHRHDTEAFAKERMTEVERAQYEEWKHQKLILPSINWDTERLAVPPAGEHTFTQRAMAMDIIWNHQGASPENATWLTHHIPNIMPLIKAVTKVLSARQHLEVHDPLSKLSDHDIVEIQSLRLITTVADENLARERERLRQLAHSINESKAILMERARSFGS</sequence>
<dbReference type="OrthoDB" id="4812032at2759"/>
<accession>A0A9W9FYJ0</accession>
<dbReference type="AlphaFoldDB" id="A0A9W9FYJ0"/>
<dbReference type="EMBL" id="JAPQKH010000003">
    <property type="protein sequence ID" value="KAJ5108335.1"/>
    <property type="molecule type" value="Genomic_DNA"/>
</dbReference>
<comment type="caution">
    <text evidence="1">The sequence shown here is derived from an EMBL/GenBank/DDBJ whole genome shotgun (WGS) entry which is preliminary data.</text>
</comment>
<evidence type="ECO:0000313" key="1">
    <source>
        <dbReference type="EMBL" id="KAJ5108335.1"/>
    </source>
</evidence>
<organism evidence="1 2">
    <name type="scientific">Penicillium angulare</name>
    <dbReference type="NCBI Taxonomy" id="116970"/>
    <lineage>
        <taxon>Eukaryota</taxon>
        <taxon>Fungi</taxon>
        <taxon>Dikarya</taxon>
        <taxon>Ascomycota</taxon>
        <taxon>Pezizomycotina</taxon>
        <taxon>Eurotiomycetes</taxon>
        <taxon>Eurotiomycetidae</taxon>
        <taxon>Eurotiales</taxon>
        <taxon>Aspergillaceae</taxon>
        <taxon>Penicillium</taxon>
    </lineage>
</organism>
<keyword evidence="2" id="KW-1185">Reference proteome</keyword>
<dbReference type="Proteomes" id="UP001149165">
    <property type="component" value="Unassembled WGS sequence"/>
</dbReference>
<gene>
    <name evidence="1" type="ORF">N7456_005010</name>
</gene>
<protein>
    <submittedName>
        <fullName evidence="1">Uncharacterized protein</fullName>
    </submittedName>
</protein>
<evidence type="ECO:0000313" key="2">
    <source>
        <dbReference type="Proteomes" id="UP001149165"/>
    </source>
</evidence>
<reference evidence="1" key="1">
    <citation type="submission" date="2022-11" db="EMBL/GenBank/DDBJ databases">
        <authorList>
            <person name="Petersen C."/>
        </authorList>
    </citation>
    <scope>NUCLEOTIDE SEQUENCE</scope>
    <source>
        <strain evidence="1">IBT 30069</strain>
    </source>
</reference>
<reference evidence="1" key="2">
    <citation type="journal article" date="2023" name="IMA Fungus">
        <title>Comparative genomic study of the Penicillium genus elucidates a diverse pangenome and 15 lateral gene transfer events.</title>
        <authorList>
            <person name="Petersen C."/>
            <person name="Sorensen T."/>
            <person name="Nielsen M.R."/>
            <person name="Sondergaard T.E."/>
            <person name="Sorensen J.L."/>
            <person name="Fitzpatrick D.A."/>
            <person name="Frisvad J.C."/>
            <person name="Nielsen K.L."/>
        </authorList>
    </citation>
    <scope>NUCLEOTIDE SEQUENCE</scope>
    <source>
        <strain evidence="1">IBT 30069</strain>
    </source>
</reference>
<proteinExistence type="predicted"/>
<name>A0A9W9FYJ0_9EURO</name>